<proteinExistence type="predicted"/>
<feature type="compositionally biased region" description="Polar residues" evidence="1">
    <location>
        <begin position="11"/>
        <end position="21"/>
    </location>
</feature>
<protein>
    <submittedName>
        <fullName evidence="2">Uncharacterized protein</fullName>
    </submittedName>
</protein>
<comment type="caution">
    <text evidence="2">The sequence shown here is derived from an EMBL/GenBank/DDBJ whole genome shotgun (WGS) entry which is preliminary data.</text>
</comment>
<evidence type="ECO:0000313" key="3">
    <source>
        <dbReference type="Proteomes" id="UP000010988"/>
    </source>
</evidence>
<organism evidence="2 3">
    <name type="scientific">Gordonia aichiensis NBRC 108223</name>
    <dbReference type="NCBI Taxonomy" id="1220583"/>
    <lineage>
        <taxon>Bacteria</taxon>
        <taxon>Bacillati</taxon>
        <taxon>Actinomycetota</taxon>
        <taxon>Actinomycetes</taxon>
        <taxon>Mycobacteriales</taxon>
        <taxon>Gordoniaceae</taxon>
        <taxon>Gordonia</taxon>
    </lineage>
</organism>
<dbReference type="AlphaFoldDB" id="L7KM57"/>
<name>L7KM57_9ACTN</name>
<dbReference type="Proteomes" id="UP000010988">
    <property type="component" value="Unassembled WGS sequence"/>
</dbReference>
<feature type="region of interest" description="Disordered" evidence="1">
    <location>
        <begin position="1"/>
        <end position="21"/>
    </location>
</feature>
<keyword evidence="3" id="KW-1185">Reference proteome</keyword>
<sequence>MRPWAHFSVTPPKSRSGVQSLTYGAHHERVAYEPTLEADYWSRPVEPSEYERYNRRDERCYWDNLP</sequence>
<evidence type="ECO:0000256" key="1">
    <source>
        <dbReference type="SAM" id="MobiDB-lite"/>
    </source>
</evidence>
<accession>L7KM57</accession>
<reference evidence="2 3" key="1">
    <citation type="submission" date="2012-12" db="EMBL/GenBank/DDBJ databases">
        <title>Whole genome shotgun sequence of Gordonia aichiensis NBRC 108223.</title>
        <authorList>
            <person name="Isaki-Nakamura S."/>
            <person name="Hosoyama A."/>
            <person name="Tsuchikane K."/>
            <person name="Ando Y."/>
            <person name="Baba S."/>
            <person name="Ohji S."/>
            <person name="Hamada M."/>
            <person name="Tamura T."/>
            <person name="Yamazoe A."/>
            <person name="Yamazaki S."/>
            <person name="Fujita N."/>
        </authorList>
    </citation>
    <scope>NUCLEOTIDE SEQUENCE [LARGE SCALE GENOMIC DNA]</scope>
    <source>
        <strain evidence="2 3">NBRC 108223</strain>
    </source>
</reference>
<gene>
    <name evidence="2" type="ORF">GOACH_09_00010</name>
</gene>
<evidence type="ECO:0000313" key="2">
    <source>
        <dbReference type="EMBL" id="GAC49022.1"/>
    </source>
</evidence>
<dbReference type="EMBL" id="BANR01000009">
    <property type="protein sequence ID" value="GAC49022.1"/>
    <property type="molecule type" value="Genomic_DNA"/>
</dbReference>